<feature type="domain" description="TRSP" evidence="1">
    <location>
        <begin position="268"/>
        <end position="412"/>
    </location>
</feature>
<keyword evidence="4" id="KW-1185">Reference proteome</keyword>
<dbReference type="Pfam" id="PF15609">
    <property type="entry name" value="PRTase_2"/>
    <property type="match status" value="1"/>
</dbReference>
<dbReference type="Proteomes" id="UP000199417">
    <property type="component" value="Unassembled WGS sequence"/>
</dbReference>
<dbReference type="Pfam" id="PF12500">
    <property type="entry name" value="TRSP"/>
    <property type="match status" value="1"/>
</dbReference>
<protein>
    <submittedName>
        <fullName evidence="3">TRSP domain C terminus to PRTase_2</fullName>
    </submittedName>
</protein>
<dbReference type="InterPro" id="IPR000836">
    <property type="entry name" value="PRTase_dom"/>
</dbReference>
<dbReference type="SUPFAM" id="SSF53271">
    <property type="entry name" value="PRTase-like"/>
    <property type="match status" value="1"/>
</dbReference>
<name>A0A1G6NBT5_9NOCA</name>
<gene>
    <name evidence="3" type="ORF">SAMN05444580_101493</name>
</gene>
<dbReference type="STRING" id="168276.SAMN05444580_101493"/>
<sequence>MTRAGLEPWATRELGIELQHSDSAAGHLVPELVEPGLRRNPRRAHLLVSTVLGKHLPTEPSVVLGAGDRLGELVLAALGIDTTTRQRPEVDALVLGFAETATGLGHCVAARIGARCYLHSTRRDVPGAGTFAGFEEGHSHATSHLLQPTTASLFAGTAPLVLVDDEISTGATAVDAIRALHAQHPRSRYVVASLVDMRTADHRLTCELAAAELGTEIDYVSLATGRAVLPDGLIERVIALPDPALNPVGTVRGATARVKVAWPAAVPDGGRHGFLHSDTPAFERAVAEAADALMERIDPASPLIVVGHEELMYLPLRLAAALADRGVATRFQTTTRSPAYVLDEPGYPLRRGFAFVAPESDDSAGRYLYNAHWPGSPSPDDSPADARPQILMVVDTPADTARLHGEGGLLDVLTAAGSDVLLAVVPSTDPVLLRESREAAHR</sequence>
<feature type="domain" description="Orotate phosphoribosyltransferase-like" evidence="2">
    <location>
        <begin position="32"/>
        <end position="225"/>
    </location>
</feature>
<dbReference type="Gene3D" id="3.40.50.2020">
    <property type="match status" value="1"/>
</dbReference>
<evidence type="ECO:0000313" key="3">
    <source>
        <dbReference type="EMBL" id="SDC65161.1"/>
    </source>
</evidence>
<dbReference type="AlphaFoldDB" id="A0A1G6NBT5"/>
<dbReference type="EMBL" id="FNAB01000001">
    <property type="protein sequence ID" value="SDC65161.1"/>
    <property type="molecule type" value="Genomic_DNA"/>
</dbReference>
<dbReference type="CDD" id="cd06223">
    <property type="entry name" value="PRTases_typeI"/>
    <property type="match status" value="1"/>
</dbReference>
<dbReference type="RefSeq" id="WP_072845519.1">
    <property type="nucleotide sequence ID" value="NZ_FNAB01000001.1"/>
</dbReference>
<dbReference type="InterPro" id="IPR041688">
    <property type="entry name" value="PRTase_2"/>
</dbReference>
<evidence type="ECO:0000259" key="2">
    <source>
        <dbReference type="Pfam" id="PF15609"/>
    </source>
</evidence>
<organism evidence="3 4">
    <name type="scientific">Rhodococcus tukisamuensis</name>
    <dbReference type="NCBI Taxonomy" id="168276"/>
    <lineage>
        <taxon>Bacteria</taxon>
        <taxon>Bacillati</taxon>
        <taxon>Actinomycetota</taxon>
        <taxon>Actinomycetes</taxon>
        <taxon>Mycobacteriales</taxon>
        <taxon>Nocardiaceae</taxon>
        <taxon>Rhodococcus</taxon>
    </lineage>
</organism>
<evidence type="ECO:0000313" key="4">
    <source>
        <dbReference type="Proteomes" id="UP000199417"/>
    </source>
</evidence>
<proteinExistence type="predicted"/>
<accession>A0A1G6NBT5</accession>
<evidence type="ECO:0000259" key="1">
    <source>
        <dbReference type="Pfam" id="PF12500"/>
    </source>
</evidence>
<dbReference type="InterPro" id="IPR022537">
    <property type="entry name" value="TRSP_dom"/>
</dbReference>
<dbReference type="InterPro" id="IPR029057">
    <property type="entry name" value="PRTase-like"/>
</dbReference>
<reference evidence="3 4" key="1">
    <citation type="submission" date="2016-10" db="EMBL/GenBank/DDBJ databases">
        <authorList>
            <person name="de Groot N.N."/>
        </authorList>
    </citation>
    <scope>NUCLEOTIDE SEQUENCE [LARGE SCALE GENOMIC DNA]</scope>
    <source>
        <strain evidence="3 4">JCM 11308</strain>
    </source>
</reference>